<dbReference type="Pfam" id="PF08275">
    <property type="entry name" value="DNAG_N"/>
    <property type="match status" value="1"/>
</dbReference>
<dbReference type="PIRSF" id="PIRSF002811">
    <property type="entry name" value="DnaG"/>
    <property type="match status" value="1"/>
</dbReference>
<evidence type="ECO:0000256" key="12">
    <source>
        <dbReference type="HAMAP-Rule" id="MF_00974"/>
    </source>
</evidence>
<feature type="zinc finger region" description="CHC2-type" evidence="12 14">
    <location>
        <begin position="37"/>
        <end position="61"/>
    </location>
</feature>
<dbReference type="InterPro" id="IPR045853">
    <property type="entry name" value="Pep_chain_release_fac_I_sf"/>
</dbReference>
<dbReference type="EMBL" id="CP033459">
    <property type="protein sequence ID" value="QFQ11690.1"/>
    <property type="molecule type" value="Genomic_DNA"/>
</dbReference>
<dbReference type="Gene3D" id="3.40.1360.10">
    <property type="match status" value="1"/>
</dbReference>
<keyword evidence="18" id="KW-1185">Reference proteome</keyword>
<reference evidence="17 18" key="1">
    <citation type="submission" date="2018-11" db="EMBL/GenBank/DDBJ databases">
        <authorList>
            <person name="Na S.W."/>
            <person name="Baik M."/>
        </authorList>
    </citation>
    <scope>NUCLEOTIDE SEQUENCE [LARGE SCALE GENOMIC DNA]</scope>
    <source>
        <strain evidence="17 18">E39</strain>
    </source>
</reference>
<dbReference type="GO" id="GO:0005737">
    <property type="term" value="C:cytoplasm"/>
    <property type="evidence" value="ECO:0007669"/>
    <property type="project" value="TreeGrafter"/>
</dbReference>
<evidence type="ECO:0000256" key="2">
    <source>
        <dbReference type="ARBA" id="ARBA00022515"/>
    </source>
</evidence>
<dbReference type="PANTHER" id="PTHR30313">
    <property type="entry name" value="DNA PRIMASE"/>
    <property type="match status" value="1"/>
</dbReference>
<keyword evidence="1 12" id="KW-0240">DNA-directed RNA polymerase</keyword>
<evidence type="ECO:0000256" key="13">
    <source>
        <dbReference type="PIRNR" id="PIRNR002811"/>
    </source>
</evidence>
<dbReference type="Gene3D" id="3.90.980.10">
    <property type="entry name" value="DNA primase, catalytic core, N-terminal domain"/>
    <property type="match status" value="1"/>
</dbReference>
<dbReference type="OrthoDB" id="9803773at2"/>
<evidence type="ECO:0000256" key="1">
    <source>
        <dbReference type="ARBA" id="ARBA00022478"/>
    </source>
</evidence>
<evidence type="ECO:0000256" key="4">
    <source>
        <dbReference type="ARBA" id="ARBA00022695"/>
    </source>
</evidence>
<evidence type="ECO:0000256" key="10">
    <source>
        <dbReference type="ARBA" id="ARBA00023125"/>
    </source>
</evidence>
<keyword evidence="4 12" id="KW-0548">Nucleotidyltransferase</keyword>
<evidence type="ECO:0000256" key="8">
    <source>
        <dbReference type="ARBA" id="ARBA00022833"/>
    </source>
</evidence>
<dbReference type="EC" id="2.7.7.101" evidence="12"/>
<keyword evidence="10 12" id="KW-0238">DNA-binding</keyword>
<keyword evidence="2 12" id="KW-0639">Primosome</keyword>
<dbReference type="InterPro" id="IPR002694">
    <property type="entry name" value="Znf_CHC2"/>
</dbReference>
<dbReference type="SUPFAM" id="SSF75620">
    <property type="entry name" value="Release factor"/>
    <property type="match status" value="1"/>
</dbReference>
<feature type="domain" description="Toprim" evidence="16">
    <location>
        <begin position="261"/>
        <end position="342"/>
    </location>
</feature>
<evidence type="ECO:0000256" key="6">
    <source>
        <dbReference type="ARBA" id="ARBA00022723"/>
    </source>
</evidence>
<evidence type="ECO:0000313" key="17">
    <source>
        <dbReference type="EMBL" id="QFQ11690.1"/>
    </source>
</evidence>
<evidence type="ECO:0000259" key="16">
    <source>
        <dbReference type="PROSITE" id="PS50880"/>
    </source>
</evidence>
<evidence type="ECO:0000256" key="5">
    <source>
        <dbReference type="ARBA" id="ARBA00022705"/>
    </source>
</evidence>
<dbReference type="InterPro" id="IPR034151">
    <property type="entry name" value="TOPRIM_DnaG_bac"/>
</dbReference>
<dbReference type="Proteomes" id="UP000249375">
    <property type="component" value="Chromosome"/>
</dbReference>
<comment type="cofactor">
    <cofactor evidence="12 13 14">
        <name>Zn(2+)</name>
        <dbReference type="ChEBI" id="CHEBI:29105"/>
    </cofactor>
    <text evidence="12 13 14">Binds 1 zinc ion per monomer.</text>
</comment>
<dbReference type="Gene3D" id="6.10.140.1950">
    <property type="match status" value="1"/>
</dbReference>
<accession>A0A5P8E461</accession>
<dbReference type="CDD" id="cd03364">
    <property type="entry name" value="TOPRIM_DnaG_primases"/>
    <property type="match status" value="1"/>
</dbReference>
<dbReference type="InterPro" id="IPR006171">
    <property type="entry name" value="TOPRIM_dom"/>
</dbReference>
<dbReference type="Pfam" id="PF01807">
    <property type="entry name" value="Zn_ribbon_DnaG"/>
    <property type="match status" value="1"/>
</dbReference>
<comment type="domain">
    <text evidence="12">Contains an N-terminal zinc-binding domain, a central core domain that contains the primase activity, and a C-terminal DnaB-binding domain.</text>
</comment>
<feature type="compositionally biased region" description="Basic and acidic residues" evidence="15">
    <location>
        <begin position="446"/>
        <end position="460"/>
    </location>
</feature>
<dbReference type="Pfam" id="PF13155">
    <property type="entry name" value="Toprim_2"/>
    <property type="match status" value="1"/>
</dbReference>
<evidence type="ECO:0000256" key="15">
    <source>
        <dbReference type="SAM" id="MobiDB-lite"/>
    </source>
</evidence>
<evidence type="ECO:0000256" key="11">
    <source>
        <dbReference type="ARBA" id="ARBA00023163"/>
    </source>
</evidence>
<comment type="catalytic activity">
    <reaction evidence="12">
        <text>ssDNA + n NTP = ssDNA/pppN(pN)n-1 hybrid + (n-1) diphosphate.</text>
        <dbReference type="EC" id="2.7.7.101"/>
    </reaction>
</comment>
<dbReference type="InterPro" id="IPR037068">
    <property type="entry name" value="DNA_primase_core_N_sf"/>
</dbReference>
<dbReference type="InterPro" id="IPR036977">
    <property type="entry name" value="DNA_primase_Znf_CHC2"/>
</dbReference>
<protein>
    <recommendedName>
        <fullName evidence="12 13">DNA primase</fullName>
        <ecNumber evidence="12">2.7.7.101</ecNumber>
    </recommendedName>
</protein>
<dbReference type="SMART" id="SM00400">
    <property type="entry name" value="ZnF_CHCC"/>
    <property type="match status" value="1"/>
</dbReference>
<feature type="region of interest" description="Disordered" evidence="15">
    <location>
        <begin position="437"/>
        <end position="473"/>
    </location>
</feature>
<dbReference type="InterPro" id="IPR030846">
    <property type="entry name" value="DnaG_bac"/>
</dbReference>
<dbReference type="GO" id="GO:0008270">
    <property type="term" value="F:zinc ion binding"/>
    <property type="evidence" value="ECO:0007669"/>
    <property type="project" value="UniProtKB-UniRule"/>
</dbReference>
<keyword evidence="3 12" id="KW-0808">Transferase</keyword>
<dbReference type="InterPro" id="IPR006295">
    <property type="entry name" value="DNA_primase_DnaG"/>
</dbReference>
<dbReference type="SUPFAM" id="SSF57783">
    <property type="entry name" value="Zinc beta-ribbon"/>
    <property type="match status" value="1"/>
</dbReference>
<keyword evidence="5 12" id="KW-0235">DNA replication</keyword>
<dbReference type="SMART" id="SM00493">
    <property type="entry name" value="TOPRIM"/>
    <property type="match status" value="1"/>
</dbReference>
<dbReference type="Pfam" id="PF10410">
    <property type="entry name" value="DnaB_bind"/>
    <property type="match status" value="1"/>
</dbReference>
<evidence type="ECO:0000256" key="7">
    <source>
        <dbReference type="ARBA" id="ARBA00022771"/>
    </source>
</evidence>
<dbReference type="RefSeq" id="WP_111898753.1">
    <property type="nucleotide sequence ID" value="NZ_CP033459.1"/>
</dbReference>
<dbReference type="HAMAP" id="MF_00974">
    <property type="entry name" value="DNA_primase_DnaG"/>
    <property type="match status" value="1"/>
</dbReference>
<dbReference type="FunFam" id="3.90.580.10:FF:000001">
    <property type="entry name" value="DNA primase"/>
    <property type="match status" value="1"/>
</dbReference>
<dbReference type="Gene3D" id="3.90.580.10">
    <property type="entry name" value="Zinc finger, CHC2-type domain"/>
    <property type="match status" value="1"/>
</dbReference>
<name>A0A5P8E461_9BACT</name>
<dbReference type="GO" id="GO:0006269">
    <property type="term" value="P:DNA replication, synthesis of primer"/>
    <property type="evidence" value="ECO:0007669"/>
    <property type="project" value="UniProtKB-UniRule"/>
</dbReference>
<keyword evidence="9" id="KW-0460">Magnesium</keyword>
<dbReference type="GO" id="GO:0003677">
    <property type="term" value="F:DNA binding"/>
    <property type="evidence" value="ECO:0007669"/>
    <property type="project" value="UniProtKB-KW"/>
</dbReference>
<keyword evidence="7 12" id="KW-0863">Zinc-finger</keyword>
<gene>
    <name evidence="12" type="primary">dnaG</name>
    <name evidence="17" type="ORF">C7Y71_000860</name>
</gene>
<sequence>MIDRSTIDRILSTADIVDVIREFVPLKRSGTNYKGLCPFHDDTTPSFMVSPAKQICKCFSCGTGGDVIGFLRKHEQMSYVEAIKWLGRKYGIEVKEREETDEEKQRNSTRESLFIVNEKARDYFVNTLHNNVDGVAIGMAYFRSRGFRDDIIRKFQLGYCLEERDTMSKAAIAKGYKKEYLIETGISIETEDHRLFDRYRGRVIFPVHTVSGRVVAFGGRILGSKRKDVGKYINSPESSIYHKSNELYGLYFAKQAIVKQKCCFLVEGYTDVIQMHQSGIENVVSSSGTSLTEGQIRLLRRFTNNITILYDGDSAGIKASLRGIDMLLKAGLNIKVLLLPEGEDPDSFAKAHTATEFQAFIDEHQEDFITFKSRLLLESVKHDPIKRAEVVKDIIHSISVIPDGLIRQSYAHECSSLLQVQEDIIIKEISSMRRKDFKMNNNASQRDNKDSDDSIKEKVEANASQTIKAPTSKRSKQEKQLAILLIRYGNELFTEDPPLKLAPYIKQDFSADGITFQTDIYNQILAEAVELSEQDSDTLKHFLHHPNEQINTLAASIVSVSLEQSESIWSTYVPEEKRLQSLVSQQLNSLKYYILRDKVKELQNLLKQPEVMNDMTRMMEIMKQIKDIKEIIDQFAKALDLVVTT</sequence>
<dbReference type="GO" id="GO:1990077">
    <property type="term" value="C:primosome complex"/>
    <property type="evidence" value="ECO:0007669"/>
    <property type="project" value="UniProtKB-KW"/>
</dbReference>
<comment type="subunit">
    <text evidence="12">Monomer. Interacts with DnaB.</text>
</comment>
<dbReference type="PROSITE" id="PS50880">
    <property type="entry name" value="TOPRIM"/>
    <property type="match status" value="1"/>
</dbReference>
<dbReference type="GO" id="GO:0000428">
    <property type="term" value="C:DNA-directed RNA polymerase complex"/>
    <property type="evidence" value="ECO:0007669"/>
    <property type="project" value="UniProtKB-KW"/>
</dbReference>
<dbReference type="FunFam" id="3.40.1360.10:FF:000002">
    <property type="entry name" value="DNA primase"/>
    <property type="match status" value="1"/>
</dbReference>
<dbReference type="InterPro" id="IPR013264">
    <property type="entry name" value="DNAG_N"/>
</dbReference>
<evidence type="ECO:0000256" key="14">
    <source>
        <dbReference type="PIRSR" id="PIRSR002811-1"/>
    </source>
</evidence>
<proteinExistence type="inferred from homology"/>
<dbReference type="KEGG" id="alq:C7Y71_000860"/>
<dbReference type="InterPro" id="IPR050219">
    <property type="entry name" value="DnaG_primase"/>
</dbReference>
<evidence type="ECO:0000313" key="18">
    <source>
        <dbReference type="Proteomes" id="UP000249375"/>
    </source>
</evidence>
<comment type="similarity">
    <text evidence="12 13">Belongs to the DnaG primase family.</text>
</comment>
<dbReference type="AlphaFoldDB" id="A0A5P8E461"/>
<keyword evidence="11 12" id="KW-0804">Transcription</keyword>
<dbReference type="GO" id="GO:0003899">
    <property type="term" value="F:DNA-directed RNA polymerase activity"/>
    <property type="evidence" value="ECO:0007669"/>
    <property type="project" value="UniProtKB-UniRule"/>
</dbReference>
<dbReference type="PANTHER" id="PTHR30313:SF2">
    <property type="entry name" value="DNA PRIMASE"/>
    <property type="match status" value="1"/>
</dbReference>
<comment type="function">
    <text evidence="12 13">RNA polymerase that catalyzes the synthesis of short RNA molecules used as primers for DNA polymerase during DNA replication.</text>
</comment>
<evidence type="ECO:0000256" key="9">
    <source>
        <dbReference type="ARBA" id="ARBA00022842"/>
    </source>
</evidence>
<dbReference type="SUPFAM" id="SSF56731">
    <property type="entry name" value="DNA primase core"/>
    <property type="match status" value="1"/>
</dbReference>
<dbReference type="NCBIfam" id="TIGR01391">
    <property type="entry name" value="dnaG"/>
    <property type="match status" value="1"/>
</dbReference>
<keyword evidence="8 12" id="KW-0862">Zinc</keyword>
<dbReference type="InterPro" id="IPR019475">
    <property type="entry name" value="DNA_primase_DnaB-bd"/>
</dbReference>
<keyword evidence="6 12" id="KW-0479">Metal-binding</keyword>
<evidence type="ECO:0000256" key="3">
    <source>
        <dbReference type="ARBA" id="ARBA00022679"/>
    </source>
</evidence>
<organism evidence="17 18">
    <name type="scientific">Pseudoprevotella muciniphila</name>
    <dbReference type="NCBI Taxonomy" id="2133944"/>
    <lineage>
        <taxon>Bacteria</taxon>
        <taxon>Pseudomonadati</taxon>
        <taxon>Bacteroidota</taxon>
        <taxon>Bacteroidia</taxon>
        <taxon>Bacteroidales</taxon>
        <taxon>Prevotellaceae</taxon>
        <taxon>Pseudoprevotella</taxon>
    </lineage>
</organism>